<feature type="compositionally biased region" description="Basic and acidic residues" evidence="1">
    <location>
        <begin position="41"/>
        <end position="51"/>
    </location>
</feature>
<evidence type="ECO:0000256" key="1">
    <source>
        <dbReference type="SAM" id="MobiDB-lite"/>
    </source>
</evidence>
<feature type="region of interest" description="Disordered" evidence="1">
    <location>
        <begin position="1"/>
        <end position="51"/>
    </location>
</feature>
<comment type="caution">
    <text evidence="2">The sequence shown here is derived from an EMBL/GenBank/DDBJ whole genome shotgun (WGS) entry which is preliminary data.</text>
</comment>
<organism evidence="2 3">
    <name type="scientific">Sanghuangporus baumii</name>
    <name type="common">Phellinus baumii</name>
    <dbReference type="NCBI Taxonomy" id="108892"/>
    <lineage>
        <taxon>Eukaryota</taxon>
        <taxon>Fungi</taxon>
        <taxon>Dikarya</taxon>
        <taxon>Basidiomycota</taxon>
        <taxon>Agaricomycotina</taxon>
        <taxon>Agaricomycetes</taxon>
        <taxon>Hymenochaetales</taxon>
        <taxon>Hymenochaetaceae</taxon>
        <taxon>Sanghuangporus</taxon>
    </lineage>
</organism>
<feature type="compositionally biased region" description="Basic residues" evidence="1">
    <location>
        <begin position="317"/>
        <end position="326"/>
    </location>
</feature>
<name>A0A9Q5N120_SANBA</name>
<feature type="compositionally biased region" description="Basic residues" evidence="1">
    <location>
        <begin position="1"/>
        <end position="11"/>
    </location>
</feature>
<keyword evidence="3" id="KW-1185">Reference proteome</keyword>
<evidence type="ECO:0000313" key="2">
    <source>
        <dbReference type="EMBL" id="OCB86025.1"/>
    </source>
</evidence>
<feature type="compositionally biased region" description="Basic and acidic residues" evidence="1">
    <location>
        <begin position="281"/>
        <end position="316"/>
    </location>
</feature>
<gene>
    <name evidence="2" type="ORF">A7U60_g6922</name>
</gene>
<dbReference type="Proteomes" id="UP000757232">
    <property type="component" value="Unassembled WGS sequence"/>
</dbReference>
<feature type="region of interest" description="Disordered" evidence="1">
    <location>
        <begin position="281"/>
        <end position="326"/>
    </location>
</feature>
<sequence length="326" mass="37331">MTGRSHHHRHHGQPEHPRSAAPQTDKQEGSRDKNKRPKLVKAKDARAQVDRHVTSLRKKHIDPLYGKTVIYQSELAFINRIGESLPYVEEAWKAKDAADERAEKAKEELRELWKETVGREAEDRKETQQKSDLDLARLEAKYRSELRKSEECGEYSVTCSNAFITEYCKARNAYIRGFESITSSKRDEENQFFSFCENIGKYITKTSAKKLQDVQLTLGIVNKARAALGELSAMCDAQAIQAVMKDLEENQAIWRDSLSGNEAGYVEKSVLEEAKKKLDDLKNSTKKIEAQREMKQKSSDAKERLNAAMTDMDRLRHPSQKGSKKR</sequence>
<proteinExistence type="predicted"/>
<accession>A0A9Q5N120</accession>
<protein>
    <submittedName>
        <fullName evidence="2">Uncharacterized protein</fullName>
    </submittedName>
</protein>
<evidence type="ECO:0000313" key="3">
    <source>
        <dbReference type="Proteomes" id="UP000757232"/>
    </source>
</evidence>
<dbReference type="EMBL" id="LNZH02000205">
    <property type="protein sequence ID" value="OCB86025.1"/>
    <property type="molecule type" value="Genomic_DNA"/>
</dbReference>
<reference evidence="2" key="1">
    <citation type="submission" date="2016-06" db="EMBL/GenBank/DDBJ databases">
        <title>Draft Genome sequence of the fungus Inonotus baumii.</title>
        <authorList>
            <person name="Zhu H."/>
            <person name="Lin W."/>
        </authorList>
    </citation>
    <scope>NUCLEOTIDE SEQUENCE</scope>
    <source>
        <strain evidence="2">821</strain>
    </source>
</reference>
<dbReference type="AlphaFoldDB" id="A0A9Q5N120"/>